<comment type="caution">
    <text evidence="2">The sequence shown here is derived from an EMBL/GenBank/DDBJ whole genome shotgun (WGS) entry which is preliminary data.</text>
</comment>
<organism evidence="2 3">
    <name type="scientific">Araneus ventricosus</name>
    <name type="common">Orbweaver spider</name>
    <name type="synonym">Epeira ventricosa</name>
    <dbReference type="NCBI Taxonomy" id="182803"/>
    <lineage>
        <taxon>Eukaryota</taxon>
        <taxon>Metazoa</taxon>
        <taxon>Ecdysozoa</taxon>
        <taxon>Arthropoda</taxon>
        <taxon>Chelicerata</taxon>
        <taxon>Arachnida</taxon>
        <taxon>Araneae</taxon>
        <taxon>Araneomorphae</taxon>
        <taxon>Entelegynae</taxon>
        <taxon>Araneoidea</taxon>
        <taxon>Araneidae</taxon>
        <taxon>Araneus</taxon>
    </lineage>
</organism>
<feature type="region of interest" description="Disordered" evidence="1">
    <location>
        <begin position="349"/>
        <end position="374"/>
    </location>
</feature>
<keyword evidence="3" id="KW-1185">Reference proteome</keyword>
<gene>
    <name evidence="2" type="ORF">AVEN_127928_1</name>
</gene>
<protein>
    <submittedName>
        <fullName evidence="2">Uncharacterized protein</fullName>
    </submittedName>
</protein>
<sequence length="406" mass="45023">MRKDSSDRADFCPDCVNGNENEETVAAVNQYDEDDCCSCCCCTCSSAESGVEETPLSPVNPNEAPATGRALIQKKDLLSNLSIVRTNREQASIQNILQFVEALSHSNNFLRRYYMEEDFCLQCIQDSLCECNLQGLANLNLNGSCTCSACEGNKSDVSEDTGCVNHGCSDCPPSKKPTSDRAHNRRNRRRRRRPRNSETVMQRRRPRENARQPQDATSEYYDSDCSECRRNRSSESSSSKVLDRERCNCGECIRQAESHHVANLNSNPNSPNSGTDCRNDTQSSCDSRVVSNPEKCSVPNCKDCKMVSSDESNCNENSCNSDCAECLVSQPGEAPCECCVPPERKSDHQDRAKSVHESAFNSEQRGGASDCNSCDCEECQYVTECSDESCEECTNQKPGNKNSKKN</sequence>
<dbReference type="OrthoDB" id="6436836at2759"/>
<proteinExistence type="predicted"/>
<reference evidence="2 3" key="1">
    <citation type="journal article" date="2019" name="Sci. Rep.">
        <title>Orb-weaving spider Araneus ventricosus genome elucidates the spidroin gene catalogue.</title>
        <authorList>
            <person name="Kono N."/>
            <person name="Nakamura H."/>
            <person name="Ohtoshi R."/>
            <person name="Moran D.A.P."/>
            <person name="Shinohara A."/>
            <person name="Yoshida Y."/>
            <person name="Fujiwara M."/>
            <person name="Mori M."/>
            <person name="Tomita M."/>
            <person name="Arakawa K."/>
        </authorList>
    </citation>
    <scope>NUCLEOTIDE SEQUENCE [LARGE SCALE GENOMIC DNA]</scope>
</reference>
<feature type="region of interest" description="Disordered" evidence="1">
    <location>
        <begin position="171"/>
        <end position="218"/>
    </location>
</feature>
<dbReference type="AlphaFoldDB" id="A0A4Y1ZYY6"/>
<evidence type="ECO:0000256" key="1">
    <source>
        <dbReference type="SAM" id="MobiDB-lite"/>
    </source>
</evidence>
<accession>A0A4Y1ZYY6</accession>
<dbReference type="EMBL" id="BGPR01000002">
    <property type="protein sequence ID" value="GBL72683.1"/>
    <property type="molecule type" value="Genomic_DNA"/>
</dbReference>
<name>A0A4Y1ZYY6_ARAVE</name>
<feature type="compositionally biased region" description="Basic residues" evidence="1">
    <location>
        <begin position="183"/>
        <end position="194"/>
    </location>
</feature>
<dbReference type="Proteomes" id="UP000499080">
    <property type="component" value="Unassembled WGS sequence"/>
</dbReference>
<evidence type="ECO:0000313" key="3">
    <source>
        <dbReference type="Proteomes" id="UP000499080"/>
    </source>
</evidence>
<evidence type="ECO:0000313" key="2">
    <source>
        <dbReference type="EMBL" id="GBL72683.1"/>
    </source>
</evidence>